<dbReference type="Proteomes" id="UP000602510">
    <property type="component" value="Unassembled WGS sequence"/>
</dbReference>
<dbReference type="EMBL" id="JAACNO010000374">
    <property type="protein sequence ID" value="KAF4147993.1"/>
    <property type="molecule type" value="Genomic_DNA"/>
</dbReference>
<proteinExistence type="predicted"/>
<keyword evidence="2" id="KW-0489">Methyltransferase</keyword>
<accession>A0A833W3G1</accession>
<name>A0A833W3G1_PHYIN</name>
<gene>
    <name evidence="2" type="ORF">GN244_ATG06952</name>
    <name evidence="3" type="ORF">GN958_ATG02803</name>
</gene>
<dbReference type="InterPro" id="IPR029063">
    <property type="entry name" value="SAM-dependent_MTases_sf"/>
</dbReference>
<dbReference type="Gene3D" id="3.40.50.150">
    <property type="entry name" value="Vaccinia Virus protein VP39"/>
    <property type="match status" value="1"/>
</dbReference>
<organism evidence="2 4">
    <name type="scientific">Phytophthora infestans</name>
    <name type="common">Potato late blight agent</name>
    <name type="synonym">Botrytis infestans</name>
    <dbReference type="NCBI Taxonomy" id="4787"/>
    <lineage>
        <taxon>Eukaryota</taxon>
        <taxon>Sar</taxon>
        <taxon>Stramenopiles</taxon>
        <taxon>Oomycota</taxon>
        <taxon>Peronosporomycetes</taxon>
        <taxon>Peronosporales</taxon>
        <taxon>Peronosporaceae</taxon>
        <taxon>Phytophthora</taxon>
    </lineage>
</organism>
<dbReference type="AlphaFoldDB" id="A0A833W3G1"/>
<evidence type="ECO:0000313" key="2">
    <source>
        <dbReference type="EMBL" id="KAF4040909.1"/>
    </source>
</evidence>
<sequence>MVKNHWNEYAERFTETANKRMTLQCSQQMHSHMQLDHAHDVLEVAAAGGLGSLDIVQYLLVGRSTLPEDIKKTLTVTDLSPVMVGLAEKNLSGAGTENVEIKCKKANGQNLTEVATGSVDRYVAGLCLQLTPDPDAMLREASRVLTADGIAGFTIWGSPDRSGMFTIIPAVNKELGFEENAGKHSFFTLGKDLLSLRKRFALAGFKNVQIWPCQCVVELWSAEDFAKYEHKVYSISSRMTR</sequence>
<dbReference type="SUPFAM" id="SSF53335">
    <property type="entry name" value="S-adenosyl-L-methionine-dependent methyltransferases"/>
    <property type="match status" value="1"/>
</dbReference>
<dbReference type="Pfam" id="PF08241">
    <property type="entry name" value="Methyltransf_11"/>
    <property type="match status" value="1"/>
</dbReference>
<keyword evidence="4" id="KW-1185">Reference proteome</keyword>
<dbReference type="InterPro" id="IPR013216">
    <property type="entry name" value="Methyltransf_11"/>
</dbReference>
<dbReference type="EMBL" id="WSZM01000135">
    <property type="protein sequence ID" value="KAF4040909.1"/>
    <property type="molecule type" value="Genomic_DNA"/>
</dbReference>
<reference evidence="2" key="1">
    <citation type="submission" date="2020-04" db="EMBL/GenBank/DDBJ databases">
        <title>Hybrid Assembly of Korean Phytophthora infestans isolates.</title>
        <authorList>
            <person name="Prokchorchik M."/>
            <person name="Lee Y."/>
            <person name="Seo J."/>
            <person name="Cho J.-H."/>
            <person name="Park Y.-E."/>
            <person name="Jang D.-C."/>
            <person name="Im J.-S."/>
            <person name="Choi J.-G."/>
            <person name="Park H.-J."/>
            <person name="Lee G.-B."/>
            <person name="Lee Y.-G."/>
            <person name="Hong S.-Y."/>
            <person name="Cho K."/>
            <person name="Sohn K.H."/>
        </authorList>
    </citation>
    <scope>NUCLEOTIDE SEQUENCE</scope>
    <source>
        <strain evidence="2">KR_1_A1</strain>
        <strain evidence="3">KR_2_A2</strain>
    </source>
</reference>
<evidence type="ECO:0000259" key="1">
    <source>
        <dbReference type="Pfam" id="PF08241"/>
    </source>
</evidence>
<protein>
    <submittedName>
        <fullName evidence="2">Methyltransferase domain</fullName>
    </submittedName>
</protein>
<dbReference type="GO" id="GO:0032259">
    <property type="term" value="P:methylation"/>
    <property type="evidence" value="ECO:0007669"/>
    <property type="project" value="UniProtKB-KW"/>
</dbReference>
<comment type="caution">
    <text evidence="2">The sequence shown here is derived from an EMBL/GenBank/DDBJ whole genome shotgun (WGS) entry which is preliminary data.</text>
</comment>
<evidence type="ECO:0000313" key="4">
    <source>
        <dbReference type="Proteomes" id="UP000602510"/>
    </source>
</evidence>
<dbReference type="GO" id="GO:0008757">
    <property type="term" value="F:S-adenosylmethionine-dependent methyltransferase activity"/>
    <property type="evidence" value="ECO:0007669"/>
    <property type="project" value="InterPro"/>
</dbReference>
<keyword evidence="2" id="KW-0808">Transferase</keyword>
<dbReference type="CDD" id="cd02440">
    <property type="entry name" value="AdoMet_MTases"/>
    <property type="match status" value="1"/>
</dbReference>
<feature type="domain" description="Methyltransferase type 11" evidence="1">
    <location>
        <begin position="72"/>
        <end position="151"/>
    </location>
</feature>
<evidence type="ECO:0000313" key="3">
    <source>
        <dbReference type="EMBL" id="KAF4147993.1"/>
    </source>
</evidence>
<dbReference type="Proteomes" id="UP000704712">
    <property type="component" value="Unassembled WGS sequence"/>
</dbReference>